<accession>A0ABM8GFC1</accession>
<proteinExistence type="predicted"/>
<gene>
    <name evidence="1" type="ORF">GCM10025866_29660</name>
</gene>
<evidence type="ECO:0000313" key="1">
    <source>
        <dbReference type="EMBL" id="BDZ47057.1"/>
    </source>
</evidence>
<keyword evidence="2" id="KW-1185">Reference proteome</keyword>
<dbReference type="Proteomes" id="UP001321498">
    <property type="component" value="Chromosome"/>
</dbReference>
<reference evidence="2" key="1">
    <citation type="journal article" date="2019" name="Int. J. Syst. Evol. Microbiol.">
        <title>The Global Catalogue of Microorganisms (GCM) 10K type strain sequencing project: providing services to taxonomists for standard genome sequencing and annotation.</title>
        <authorList>
            <consortium name="The Broad Institute Genomics Platform"/>
            <consortium name="The Broad Institute Genome Sequencing Center for Infectious Disease"/>
            <person name="Wu L."/>
            <person name="Ma J."/>
        </authorList>
    </citation>
    <scope>NUCLEOTIDE SEQUENCE [LARGE SCALE GENOMIC DNA]</scope>
    <source>
        <strain evidence="2">NBRC 108725</strain>
    </source>
</reference>
<protein>
    <submittedName>
        <fullName evidence="1">Uncharacterized protein</fullName>
    </submittedName>
</protein>
<dbReference type="EMBL" id="AP027731">
    <property type="protein sequence ID" value="BDZ47057.1"/>
    <property type="molecule type" value="Genomic_DNA"/>
</dbReference>
<organism evidence="1 2">
    <name type="scientific">Naasia aerilata</name>
    <dbReference type="NCBI Taxonomy" id="1162966"/>
    <lineage>
        <taxon>Bacteria</taxon>
        <taxon>Bacillati</taxon>
        <taxon>Actinomycetota</taxon>
        <taxon>Actinomycetes</taxon>
        <taxon>Micrococcales</taxon>
        <taxon>Microbacteriaceae</taxon>
        <taxon>Naasia</taxon>
    </lineage>
</organism>
<name>A0ABM8GFC1_9MICO</name>
<evidence type="ECO:0000313" key="2">
    <source>
        <dbReference type="Proteomes" id="UP001321498"/>
    </source>
</evidence>
<sequence length="87" mass="9473">MLEVELTLHRALGDVRDPLEAARGLGEELDDLVLDEGRVDIEHHQVPGCYADTRSPLPTTVIPVSVTVNPRSRSRSASMPMRAPAST</sequence>